<protein>
    <submittedName>
        <fullName evidence="1">Putative major capsid protein E</fullName>
    </submittedName>
</protein>
<dbReference type="EMBL" id="AP012603">
    <property type="protein sequence ID" value="BAM87679.1"/>
    <property type="molecule type" value="Genomic_DNA"/>
</dbReference>
<evidence type="ECO:0000313" key="1">
    <source>
        <dbReference type="EMBL" id="BAM87679.1"/>
    </source>
</evidence>
<gene>
    <name evidence="1" type="ORF">S58_16710</name>
</gene>
<dbReference type="Proteomes" id="UP000011841">
    <property type="component" value="Chromosome"/>
</dbReference>
<dbReference type="eggNOG" id="ENOG502Z8WK">
    <property type="taxonomic scope" value="Bacteria"/>
</dbReference>
<dbReference type="KEGG" id="aol:S58_16710"/>
<dbReference type="HAMAP" id="MF_04133">
    <property type="entry name" value="CAPSID_LAMBDA"/>
    <property type="match status" value="1"/>
</dbReference>
<evidence type="ECO:0000313" key="2">
    <source>
        <dbReference type="Proteomes" id="UP000011841"/>
    </source>
</evidence>
<reference evidence="1 2" key="1">
    <citation type="journal article" date="2013" name="Appl. Environ. Microbiol.">
        <title>Genome analysis suggests that the soil oligotrophic bacterium Agromonas oligotrophica (Bradyrhizobium oligotrophicum) is a nitrogen-fixing symbiont of Aeschynomene indica.</title>
        <authorList>
            <person name="Okubo T."/>
            <person name="Fukushima S."/>
            <person name="Itakura M."/>
            <person name="Oshima K."/>
            <person name="Longtonglang A."/>
            <person name="Teaumroong N."/>
            <person name="Mitsui H."/>
            <person name="Hattori M."/>
            <person name="Hattori R."/>
            <person name="Hattori T."/>
            <person name="Minamisawa K."/>
        </authorList>
    </citation>
    <scope>NUCLEOTIDE SEQUENCE [LARGE SCALE GENOMIC DNA]</scope>
    <source>
        <strain evidence="1 2">S58</strain>
    </source>
</reference>
<dbReference type="RefSeq" id="WP_015664808.1">
    <property type="nucleotide sequence ID" value="NC_020453.1"/>
</dbReference>
<dbReference type="Gene3D" id="3.30.1930.10">
    <property type="entry name" value="capsid protein of prophage domain"/>
    <property type="match status" value="1"/>
</dbReference>
<dbReference type="InterPro" id="IPR005564">
    <property type="entry name" value="Major_capsid_GpE"/>
</dbReference>
<keyword evidence="2" id="KW-1185">Reference proteome</keyword>
<name>M4Z3N5_9BRAD</name>
<dbReference type="PATRIC" id="fig|1245469.3.peg.1703"/>
<dbReference type="STRING" id="1245469.S58_16710"/>
<dbReference type="HOGENOM" id="CLU_065950_2_0_5"/>
<sequence length="352" mass="39042">MDLFSTTALNRVVEELPLSAFFFLNTFFTTTETSDTEDVKFDKVKGRRLITPLVSPIVAGKVIREQGYKTASIAPAYVKDKRVFDPNKQFKRRAGEKIGGSLTPEQRLQASIAFALSEQLDMWTRRQEVMAAEVLRTGKLILEGDEYPREEVDFGRAAGATVVLTGSDKWSIGAVNPLDDIEQWGQDIFIESGLTCRDVVMASDVWKVIRAKMAGPDTDAVAKAMRLQIDNTKETISAARAELGPILITPGIRLVAVFGDYRLWVHSDKYIDPLDGTEKDVLPAGEIVMASREIEGVRHYGAIRDLKAGMQPRAFFVKSWEVEDPSVRYILGQSAPLIAPYRVNGTLGAKVL</sequence>
<dbReference type="Gene3D" id="3.15.30.10">
    <property type="entry name" value="putative capsid protein of prophage domain like"/>
    <property type="match status" value="1"/>
</dbReference>
<proteinExistence type="inferred from homology"/>
<dbReference type="OrthoDB" id="5449178at2"/>
<organism evidence="1 2">
    <name type="scientific">Bradyrhizobium oligotrophicum S58</name>
    <dbReference type="NCBI Taxonomy" id="1245469"/>
    <lineage>
        <taxon>Bacteria</taxon>
        <taxon>Pseudomonadati</taxon>
        <taxon>Pseudomonadota</taxon>
        <taxon>Alphaproteobacteria</taxon>
        <taxon>Hyphomicrobiales</taxon>
        <taxon>Nitrobacteraceae</taxon>
        <taxon>Bradyrhizobium</taxon>
    </lineage>
</organism>
<dbReference type="AlphaFoldDB" id="M4Z3N5"/>
<dbReference type="GeneID" id="301815602"/>
<accession>M4Z3N5</accession>
<dbReference type="Pfam" id="PF03864">
    <property type="entry name" value="Phage_cap_E"/>
    <property type="match status" value="1"/>
</dbReference>